<evidence type="ECO:0008006" key="3">
    <source>
        <dbReference type="Google" id="ProtNLM"/>
    </source>
</evidence>
<evidence type="ECO:0000313" key="1">
    <source>
        <dbReference type="EMBL" id="PIS21783.1"/>
    </source>
</evidence>
<organism evidence="1 2">
    <name type="scientific">candidate division WWE3 bacterium CG08_land_8_20_14_0_20_41_15</name>
    <dbReference type="NCBI Taxonomy" id="1975086"/>
    <lineage>
        <taxon>Bacteria</taxon>
        <taxon>Katanobacteria</taxon>
    </lineage>
</organism>
<sequence>MKRITITIPKHIHDLLEKNASERGVSSLVVEAIEKELAYREFDPVSKIREIQKDMPPVTMEKILKAIRKGRV</sequence>
<gene>
    <name evidence="1" type="ORF">COT51_00885</name>
</gene>
<dbReference type="GO" id="GO:0006355">
    <property type="term" value="P:regulation of DNA-templated transcription"/>
    <property type="evidence" value="ECO:0007669"/>
    <property type="project" value="InterPro"/>
</dbReference>
<protein>
    <recommendedName>
        <fullName evidence="3">CopG family transcriptional regulator</fullName>
    </recommendedName>
</protein>
<dbReference type="AlphaFoldDB" id="A0A2H0XA29"/>
<dbReference type="EMBL" id="PEYV01000017">
    <property type="protein sequence ID" value="PIS21783.1"/>
    <property type="molecule type" value="Genomic_DNA"/>
</dbReference>
<dbReference type="Proteomes" id="UP000231098">
    <property type="component" value="Unassembled WGS sequence"/>
</dbReference>
<dbReference type="SUPFAM" id="SSF47598">
    <property type="entry name" value="Ribbon-helix-helix"/>
    <property type="match status" value="1"/>
</dbReference>
<comment type="caution">
    <text evidence="1">The sequence shown here is derived from an EMBL/GenBank/DDBJ whole genome shotgun (WGS) entry which is preliminary data.</text>
</comment>
<evidence type="ECO:0000313" key="2">
    <source>
        <dbReference type="Proteomes" id="UP000231098"/>
    </source>
</evidence>
<proteinExistence type="predicted"/>
<name>A0A2H0XA29_UNCKA</name>
<accession>A0A2H0XA29</accession>
<dbReference type="InterPro" id="IPR010985">
    <property type="entry name" value="Ribbon_hlx_hlx"/>
</dbReference>
<reference evidence="2" key="1">
    <citation type="submission" date="2017-09" db="EMBL/GenBank/DDBJ databases">
        <title>Depth-based differentiation of microbial function through sediment-hosted aquifers and enrichment of novel symbionts in the deep terrestrial subsurface.</title>
        <authorList>
            <person name="Probst A.J."/>
            <person name="Ladd B."/>
            <person name="Jarett J.K."/>
            <person name="Geller-Mcgrath D.E."/>
            <person name="Sieber C.M.K."/>
            <person name="Emerson J.B."/>
            <person name="Anantharaman K."/>
            <person name="Thomas B.C."/>
            <person name="Malmstrom R."/>
            <person name="Stieglmeier M."/>
            <person name="Klingl A."/>
            <person name="Woyke T."/>
            <person name="Ryan C.M."/>
            <person name="Banfield J.F."/>
        </authorList>
    </citation>
    <scope>NUCLEOTIDE SEQUENCE [LARGE SCALE GENOMIC DNA]</scope>
</reference>